<keyword evidence="4 5" id="KW-0732">Signal</keyword>
<dbReference type="EMBL" id="BONI01000057">
    <property type="protein sequence ID" value="GIG09054.1"/>
    <property type="molecule type" value="Genomic_DNA"/>
</dbReference>
<dbReference type="GO" id="GO:1901678">
    <property type="term" value="P:iron coordination entity transport"/>
    <property type="evidence" value="ECO:0007669"/>
    <property type="project" value="UniProtKB-ARBA"/>
</dbReference>
<reference evidence="7 8" key="1">
    <citation type="submission" date="2021-01" db="EMBL/GenBank/DDBJ databases">
        <title>Whole genome shotgun sequence of Catellatospora coxensis NBRC 107359.</title>
        <authorList>
            <person name="Komaki H."/>
            <person name="Tamura T."/>
        </authorList>
    </citation>
    <scope>NUCLEOTIDE SEQUENCE [LARGE SCALE GENOMIC DNA]</scope>
    <source>
        <strain evidence="7 8">NBRC 107359</strain>
    </source>
</reference>
<protein>
    <submittedName>
        <fullName evidence="7">ABC transporter substrate-binding protein</fullName>
    </submittedName>
</protein>
<keyword evidence="8" id="KW-1185">Reference proteome</keyword>
<dbReference type="RefSeq" id="WP_239167735.1">
    <property type="nucleotide sequence ID" value="NZ_BAAALC010000034.1"/>
</dbReference>
<organism evidence="7 8">
    <name type="scientific">Catellatospora coxensis</name>
    <dbReference type="NCBI Taxonomy" id="310354"/>
    <lineage>
        <taxon>Bacteria</taxon>
        <taxon>Bacillati</taxon>
        <taxon>Actinomycetota</taxon>
        <taxon>Actinomycetes</taxon>
        <taxon>Micromonosporales</taxon>
        <taxon>Micromonosporaceae</taxon>
        <taxon>Catellatospora</taxon>
    </lineage>
</organism>
<dbReference type="Proteomes" id="UP000630887">
    <property type="component" value="Unassembled WGS sequence"/>
</dbReference>
<dbReference type="InterPro" id="IPR002491">
    <property type="entry name" value="ABC_transptr_periplasmic_BD"/>
</dbReference>
<dbReference type="PROSITE" id="PS51257">
    <property type="entry name" value="PROKAR_LIPOPROTEIN"/>
    <property type="match status" value="1"/>
</dbReference>
<comment type="subcellular location">
    <subcellularLocation>
        <location evidence="1">Cell envelope</location>
    </subcellularLocation>
</comment>
<dbReference type="CDD" id="cd01146">
    <property type="entry name" value="FhuD"/>
    <property type="match status" value="1"/>
</dbReference>
<evidence type="ECO:0000256" key="2">
    <source>
        <dbReference type="ARBA" id="ARBA00008814"/>
    </source>
</evidence>
<evidence type="ECO:0000313" key="8">
    <source>
        <dbReference type="Proteomes" id="UP000630887"/>
    </source>
</evidence>
<evidence type="ECO:0000259" key="6">
    <source>
        <dbReference type="PROSITE" id="PS50983"/>
    </source>
</evidence>
<dbReference type="Pfam" id="PF01497">
    <property type="entry name" value="Peripla_BP_2"/>
    <property type="match status" value="1"/>
</dbReference>
<sequence length="344" mass="36432">MSTLPKQSGRIRRMWPVAGRLTAALAVAALALTACGGDPAATPAPGGSAAPGAAFPVTVSHKYGDTVIDKAPARVVTLGLSDQDPVLALGVVPVGAIDWFGERPYGKWPWAQPLWGGKAPEVVGERDDYNLEKIAALNPDLIIGMYSGMSQEQYTKLTQIAPTVAQVKGYDDYSAPWQEMTMHAGRALGQSAKAAQLIAAIDQRLAELKAKNPQFAGKTVAVVEPYEPGKYAVFAPSDPKVVLLTQLGFTVPEAIVKAAGSEYAAEIGSERLDLIDVDKLVFLTADKSTETTVKADKVYTTLKVAKENRAVFLPYETPPLGAALSFGTVLSIPYALDQLVPLLG</sequence>
<dbReference type="InterPro" id="IPR051313">
    <property type="entry name" value="Bact_iron-sidero_bind"/>
</dbReference>
<keyword evidence="3" id="KW-0813">Transport</keyword>
<comment type="similarity">
    <text evidence="2">Belongs to the bacterial solute-binding protein 8 family.</text>
</comment>
<evidence type="ECO:0000256" key="1">
    <source>
        <dbReference type="ARBA" id="ARBA00004196"/>
    </source>
</evidence>
<dbReference type="SUPFAM" id="SSF53807">
    <property type="entry name" value="Helical backbone' metal receptor"/>
    <property type="match status" value="1"/>
</dbReference>
<evidence type="ECO:0000256" key="5">
    <source>
        <dbReference type="SAM" id="SignalP"/>
    </source>
</evidence>
<feature type="domain" description="Fe/B12 periplasmic-binding" evidence="6">
    <location>
        <begin position="74"/>
        <end position="344"/>
    </location>
</feature>
<name>A0A8J3L4P9_9ACTN</name>
<feature type="signal peptide" evidence="5">
    <location>
        <begin position="1"/>
        <end position="36"/>
    </location>
</feature>
<dbReference type="PANTHER" id="PTHR30532:SF24">
    <property type="entry name" value="FERRIC ENTEROBACTIN-BINDING PERIPLASMIC PROTEIN FEPB"/>
    <property type="match status" value="1"/>
</dbReference>
<accession>A0A8J3L4P9</accession>
<gene>
    <name evidence="7" type="ORF">Cco03nite_57540</name>
</gene>
<dbReference type="AlphaFoldDB" id="A0A8J3L4P9"/>
<proteinExistence type="inferred from homology"/>
<evidence type="ECO:0000313" key="7">
    <source>
        <dbReference type="EMBL" id="GIG09054.1"/>
    </source>
</evidence>
<dbReference type="PROSITE" id="PS50983">
    <property type="entry name" value="FE_B12_PBP"/>
    <property type="match status" value="1"/>
</dbReference>
<evidence type="ECO:0000256" key="4">
    <source>
        <dbReference type="ARBA" id="ARBA00022729"/>
    </source>
</evidence>
<feature type="chain" id="PRO_5038557562" evidence="5">
    <location>
        <begin position="37"/>
        <end position="344"/>
    </location>
</feature>
<dbReference type="Gene3D" id="3.40.50.1980">
    <property type="entry name" value="Nitrogenase molybdenum iron protein domain"/>
    <property type="match status" value="2"/>
</dbReference>
<dbReference type="PANTHER" id="PTHR30532">
    <property type="entry name" value="IRON III DICITRATE-BINDING PERIPLASMIC PROTEIN"/>
    <property type="match status" value="1"/>
</dbReference>
<dbReference type="GO" id="GO:0030288">
    <property type="term" value="C:outer membrane-bounded periplasmic space"/>
    <property type="evidence" value="ECO:0007669"/>
    <property type="project" value="TreeGrafter"/>
</dbReference>
<comment type="caution">
    <text evidence="7">The sequence shown here is derived from an EMBL/GenBank/DDBJ whole genome shotgun (WGS) entry which is preliminary data.</text>
</comment>
<evidence type="ECO:0000256" key="3">
    <source>
        <dbReference type="ARBA" id="ARBA00022448"/>
    </source>
</evidence>